<feature type="signal peptide" evidence="2">
    <location>
        <begin position="1"/>
        <end position="24"/>
    </location>
</feature>
<gene>
    <name evidence="3" type="ORF">ACFQFQ_09020</name>
</gene>
<organism evidence="3 4">
    <name type="scientific">Sulfitobacter porphyrae</name>
    <dbReference type="NCBI Taxonomy" id="1246864"/>
    <lineage>
        <taxon>Bacteria</taxon>
        <taxon>Pseudomonadati</taxon>
        <taxon>Pseudomonadota</taxon>
        <taxon>Alphaproteobacteria</taxon>
        <taxon>Rhodobacterales</taxon>
        <taxon>Roseobacteraceae</taxon>
        <taxon>Sulfitobacter</taxon>
    </lineage>
</organism>
<evidence type="ECO:0000313" key="4">
    <source>
        <dbReference type="Proteomes" id="UP001596353"/>
    </source>
</evidence>
<protein>
    <submittedName>
        <fullName evidence="3">Uncharacterized protein</fullName>
    </submittedName>
</protein>
<feature type="region of interest" description="Disordered" evidence="1">
    <location>
        <begin position="279"/>
        <end position="304"/>
    </location>
</feature>
<evidence type="ECO:0000256" key="1">
    <source>
        <dbReference type="SAM" id="MobiDB-lite"/>
    </source>
</evidence>
<feature type="compositionally biased region" description="Polar residues" evidence="1">
    <location>
        <begin position="294"/>
        <end position="304"/>
    </location>
</feature>
<accession>A0ABW2B1U0</accession>
<comment type="caution">
    <text evidence="3">The sequence shown here is derived from an EMBL/GenBank/DDBJ whole genome shotgun (WGS) entry which is preliminary data.</text>
</comment>
<reference evidence="4" key="1">
    <citation type="journal article" date="2019" name="Int. J. Syst. Evol. Microbiol.">
        <title>The Global Catalogue of Microorganisms (GCM) 10K type strain sequencing project: providing services to taxonomists for standard genome sequencing and annotation.</title>
        <authorList>
            <consortium name="The Broad Institute Genomics Platform"/>
            <consortium name="The Broad Institute Genome Sequencing Center for Infectious Disease"/>
            <person name="Wu L."/>
            <person name="Ma J."/>
        </authorList>
    </citation>
    <scope>NUCLEOTIDE SEQUENCE [LARGE SCALE GENOMIC DNA]</scope>
    <source>
        <strain evidence="4">CCUG 66188</strain>
    </source>
</reference>
<proteinExistence type="predicted"/>
<dbReference type="EMBL" id="JBHSWG010000001">
    <property type="protein sequence ID" value="MFC6759591.1"/>
    <property type="molecule type" value="Genomic_DNA"/>
</dbReference>
<name>A0ABW2B1U0_9RHOB</name>
<evidence type="ECO:0000256" key="2">
    <source>
        <dbReference type="SAM" id="SignalP"/>
    </source>
</evidence>
<evidence type="ECO:0000313" key="3">
    <source>
        <dbReference type="EMBL" id="MFC6759591.1"/>
    </source>
</evidence>
<sequence length="304" mass="32830">MIIHRMSQYTLFLISALAALPAGAEDVFYEGVNISDYDVSRPDLWVDDDTVLNGNLCVGWRCLFAESFSAESVMKLKATETSIYFDDQPWISGYPSRDWRLMVNDSALTSAGGIDRFSIEDIDAGTVPFTVAGGAPDNALWVADTGQVGFGTMLPQSMLHAAGLFGPGLRLQQIGSGGMLLTQTWELKGQTIFSINDITAATIPFQIDRNAPSFAFHIDESGFVGLGTSLPQELLHIRSNAADTDAFALFEAVGTGSDAAFRLKQNGVTPSTWEFRNQQDSGRLNVGLAGGTHPSRSTMRPTTT</sequence>
<keyword evidence="4" id="KW-1185">Reference proteome</keyword>
<dbReference type="Proteomes" id="UP001596353">
    <property type="component" value="Unassembled WGS sequence"/>
</dbReference>
<feature type="chain" id="PRO_5046793006" evidence="2">
    <location>
        <begin position="25"/>
        <end position="304"/>
    </location>
</feature>
<keyword evidence="2" id="KW-0732">Signal</keyword>